<dbReference type="Proteomes" id="UP000827806">
    <property type="component" value="Segment"/>
</dbReference>
<reference evidence="1 2" key="1">
    <citation type="submission" date="2021-06" db="EMBL/GenBank/DDBJ databases">
        <title>Complete genome sequence of Erwinia phage pEa_SNUABM_35.</title>
        <authorList>
            <person name="Kim S.G."/>
            <person name="Park S.C."/>
        </authorList>
    </citation>
    <scope>NUCLEOTIDE SEQUENCE [LARGE SCALE GENOMIC DNA]</scope>
</reference>
<sequence length="285" mass="30781">MQYIHSFFGLAGSSAQNPNVFLYDSSENQTIDLTDFNTANVIARKARAVLAFNGFLNPVRGRKNNKYYLPNLKYTQPRSSLIEKTTEIVKQTGIGTLSGVSSIADAQSYALGLDSATTLHIGEGSISFTQDGQGTLVFPPVRLSDSNCPYGQSGSPQIGIRYVHEGGNQMNGIAAQYTGVPACSFVEVRPSYSSVGLPFQLLQVAISASVTGSSNGYPRLTQTTGDGLLYQTQTGVDETVHLDKAFCYLNEFGGFVKFDSSDFTPFDAVPGTRPRMRFKSSKLSV</sequence>
<dbReference type="EMBL" id="MZ443788">
    <property type="protein sequence ID" value="QZE60112.1"/>
    <property type="molecule type" value="Genomic_DNA"/>
</dbReference>
<protein>
    <submittedName>
        <fullName evidence="1">Uncharacterized protein</fullName>
    </submittedName>
</protein>
<keyword evidence="2" id="KW-1185">Reference proteome</keyword>
<evidence type="ECO:0000313" key="2">
    <source>
        <dbReference type="Proteomes" id="UP000827806"/>
    </source>
</evidence>
<organism evidence="1 2">
    <name type="scientific">Erwinia phage pEa_SNUABM_35</name>
    <dbReference type="NCBI Taxonomy" id="2869557"/>
    <lineage>
        <taxon>Viruses</taxon>
        <taxon>Duplodnaviria</taxon>
        <taxon>Heunggongvirae</taxon>
        <taxon>Uroviricota</taxon>
        <taxon>Caudoviricetes</taxon>
        <taxon>Alexandravirus</taxon>
        <taxon>Alexandravirus SNUABM35</taxon>
    </lineage>
</organism>
<evidence type="ECO:0000313" key="1">
    <source>
        <dbReference type="EMBL" id="QZE60112.1"/>
    </source>
</evidence>
<accession>A0AAE7XPS4</accession>
<gene>
    <name evidence="1" type="ORF">pEaSNUABM35_00195</name>
</gene>
<proteinExistence type="predicted"/>
<name>A0AAE7XPS4_9CAUD</name>